<proteinExistence type="predicted"/>
<gene>
    <name evidence="1" type="ORF">ACOLOM_LOCUS5647</name>
</gene>
<comment type="caution">
    <text evidence="1">The sequence shown here is derived from an EMBL/GenBank/DDBJ whole genome shotgun (WGS) entry which is preliminary data.</text>
</comment>
<sequence>MADNVRSIPSVLDGLKPGQRKVLFCCFKRNLTKEIKVIQLAGYVSEHSAYHHGEASLHSTIVTMANNFVGSNNINLLEPSGQFGSRIQGGKDSASPRYINTRLNPLTRLIFSPHDDDLLKYLNDDGSDIEPEWYLPIIPMVLVNGSEGIGTGWSTSIPNFNPREIVANLRRLMDGKELEPMHPWYRGFRGKIEKVSSDRYKTCGILERDTGIENIVHVTELPIKIWTQNYENDLKKLMPEDNKTIGIIKGYHDVSTLWRPNFEVILEDHIVEESDEDLEKRLKMSSTLTTSNMVCFDREGRLKKYSSPGEILEEFYHLRLEYYYKRKDYLLKRLELDCKKLQNKNRFIKMKISRDLEFEGLKKAAIVALLESKGFDRIPNKEDEAEDEDGHAGDYDYLMRTPAWSFSEEEAFANKCERLYNEKSLELYNLRKTHPKLLWNADLDAFLKEWELVESEFNKMVDEAPKKGENKNGHRQARVTNRGKSKANNQIAVEEKPKQKAAEVSKAKSSRSARGSKKVSQGKKQIDDYFSLKETNVVEGPSMESTDPSDVEVIDLSSKRSADDDPDEKPVIKRVRGKPLKVLNIFDIESFDSENDYEDEPEPNVEEIEEPEDDDSEFEPKKRNPRQKVASKKPTTKPKEVIDLEDKIERNSTDAEPMEIEYPSSTTPAKQNVAKNPISSRQFEETRSPKRETLSSDEESEEDKAHAVFTNTQNTKHAQVTASTSRKIFMPKSIDV</sequence>
<evidence type="ECO:0000313" key="1">
    <source>
        <dbReference type="EMBL" id="CAG8572361.1"/>
    </source>
</evidence>
<evidence type="ECO:0000313" key="2">
    <source>
        <dbReference type="Proteomes" id="UP000789525"/>
    </source>
</evidence>
<accession>A0ACA9M662</accession>
<organism evidence="1 2">
    <name type="scientific">Acaulospora colombiana</name>
    <dbReference type="NCBI Taxonomy" id="27376"/>
    <lineage>
        <taxon>Eukaryota</taxon>
        <taxon>Fungi</taxon>
        <taxon>Fungi incertae sedis</taxon>
        <taxon>Mucoromycota</taxon>
        <taxon>Glomeromycotina</taxon>
        <taxon>Glomeromycetes</taxon>
        <taxon>Diversisporales</taxon>
        <taxon>Acaulosporaceae</taxon>
        <taxon>Acaulospora</taxon>
    </lineage>
</organism>
<dbReference type="Proteomes" id="UP000789525">
    <property type="component" value="Unassembled WGS sequence"/>
</dbReference>
<name>A0ACA9M662_9GLOM</name>
<reference evidence="1" key="1">
    <citation type="submission" date="2021-06" db="EMBL/GenBank/DDBJ databases">
        <authorList>
            <person name="Kallberg Y."/>
            <person name="Tangrot J."/>
            <person name="Rosling A."/>
        </authorList>
    </citation>
    <scope>NUCLEOTIDE SEQUENCE</scope>
    <source>
        <strain evidence="1">CL356</strain>
    </source>
</reference>
<protein>
    <submittedName>
        <fullName evidence="1">6312_t:CDS:1</fullName>
    </submittedName>
</protein>
<dbReference type="EMBL" id="CAJVPT010010660">
    <property type="protein sequence ID" value="CAG8572361.1"/>
    <property type="molecule type" value="Genomic_DNA"/>
</dbReference>
<keyword evidence="2" id="KW-1185">Reference proteome</keyword>